<reference evidence="1" key="2">
    <citation type="submission" date="2025-09" db="UniProtKB">
        <authorList>
            <consortium name="EnsemblPlants"/>
        </authorList>
    </citation>
    <scope>IDENTIFICATION</scope>
</reference>
<accession>A0ACD5Y108</accession>
<reference evidence="1" key="1">
    <citation type="submission" date="2021-05" db="EMBL/GenBank/DDBJ databases">
        <authorList>
            <person name="Scholz U."/>
            <person name="Mascher M."/>
            <person name="Fiebig A."/>
        </authorList>
    </citation>
    <scope>NUCLEOTIDE SEQUENCE [LARGE SCALE GENOMIC DNA]</scope>
</reference>
<protein>
    <submittedName>
        <fullName evidence="1">Uncharacterized protein</fullName>
    </submittedName>
</protein>
<dbReference type="EnsemblPlants" id="AVESA.00010b.r2.5CG0884640.1">
    <property type="protein sequence ID" value="AVESA.00010b.r2.5CG0884640.1.CDS"/>
    <property type="gene ID" value="AVESA.00010b.r2.5CG0884640"/>
</dbReference>
<dbReference type="Proteomes" id="UP001732700">
    <property type="component" value="Chromosome 5C"/>
</dbReference>
<name>A0ACD5Y108_AVESA</name>
<keyword evidence="2" id="KW-1185">Reference proteome</keyword>
<evidence type="ECO:0000313" key="2">
    <source>
        <dbReference type="Proteomes" id="UP001732700"/>
    </source>
</evidence>
<sequence length="172" mass="16656">MASSSSSAALVMLLLATCAAMAAAATSYTVGDGKGWVIGVDYSGWTSGKSFAVGDKLVFNYASKVHTVTEVSQSDYSSCSGTNALASDDSGATTVTLNTAGTHYYICNIPGHCAGGMKLAVTVGGGSSSSGSGSSSGGGSLTPSGASSMQQVPAMGAVVAAAAGALIKVALF</sequence>
<organism evidence="1 2">
    <name type="scientific">Avena sativa</name>
    <name type="common">Oat</name>
    <dbReference type="NCBI Taxonomy" id="4498"/>
    <lineage>
        <taxon>Eukaryota</taxon>
        <taxon>Viridiplantae</taxon>
        <taxon>Streptophyta</taxon>
        <taxon>Embryophyta</taxon>
        <taxon>Tracheophyta</taxon>
        <taxon>Spermatophyta</taxon>
        <taxon>Magnoliopsida</taxon>
        <taxon>Liliopsida</taxon>
        <taxon>Poales</taxon>
        <taxon>Poaceae</taxon>
        <taxon>BOP clade</taxon>
        <taxon>Pooideae</taxon>
        <taxon>Poodae</taxon>
        <taxon>Poeae</taxon>
        <taxon>Poeae Chloroplast Group 1 (Aveneae type)</taxon>
        <taxon>Aveninae</taxon>
        <taxon>Avena</taxon>
    </lineage>
</organism>
<evidence type="ECO:0000313" key="1">
    <source>
        <dbReference type="EnsemblPlants" id="AVESA.00010b.r2.5CG0884640.1.CDS"/>
    </source>
</evidence>
<proteinExistence type="predicted"/>